<accession>C1ECC2</accession>
<dbReference type="PANTHER" id="PTHR34801">
    <property type="entry name" value="EXPRESSED PROTEIN"/>
    <property type="match status" value="1"/>
</dbReference>
<evidence type="ECO:0000313" key="2">
    <source>
        <dbReference type="EMBL" id="ACO65558.1"/>
    </source>
</evidence>
<name>C1ECC2_MICCC</name>
<dbReference type="Proteomes" id="UP000002009">
    <property type="component" value="Chromosome 9"/>
</dbReference>
<dbReference type="InterPro" id="IPR010865">
    <property type="entry name" value="DUF1499"/>
</dbReference>
<dbReference type="OrthoDB" id="41501at2759"/>
<dbReference type="Pfam" id="PF07386">
    <property type="entry name" value="DUF1499"/>
    <property type="match status" value="1"/>
</dbReference>
<reference evidence="2 3" key="1">
    <citation type="journal article" date="2009" name="Science">
        <title>Green evolution and dynamic adaptations revealed by genomes of the marine picoeukaryotes Micromonas.</title>
        <authorList>
            <person name="Worden A.Z."/>
            <person name="Lee J.H."/>
            <person name="Mock T."/>
            <person name="Rouze P."/>
            <person name="Simmons M.P."/>
            <person name="Aerts A.L."/>
            <person name="Allen A.E."/>
            <person name="Cuvelier M.L."/>
            <person name="Derelle E."/>
            <person name="Everett M.V."/>
            <person name="Foulon E."/>
            <person name="Grimwood J."/>
            <person name="Gundlach H."/>
            <person name="Henrissat B."/>
            <person name="Napoli C."/>
            <person name="McDonald S.M."/>
            <person name="Parker M.S."/>
            <person name="Rombauts S."/>
            <person name="Salamov A."/>
            <person name="Von Dassow P."/>
            <person name="Badger J.H."/>
            <person name="Coutinho P.M."/>
            <person name="Demir E."/>
            <person name="Dubchak I."/>
            <person name="Gentemann C."/>
            <person name="Eikrem W."/>
            <person name="Gready J.E."/>
            <person name="John U."/>
            <person name="Lanier W."/>
            <person name="Lindquist E.A."/>
            <person name="Lucas S."/>
            <person name="Mayer K.F."/>
            <person name="Moreau H."/>
            <person name="Not F."/>
            <person name="Otillar R."/>
            <person name="Panaud O."/>
            <person name="Pangilinan J."/>
            <person name="Paulsen I."/>
            <person name="Piegu B."/>
            <person name="Poliakov A."/>
            <person name="Robbens S."/>
            <person name="Schmutz J."/>
            <person name="Toulza E."/>
            <person name="Wyss T."/>
            <person name="Zelensky A."/>
            <person name="Zhou K."/>
            <person name="Armbrust E.V."/>
            <person name="Bhattacharya D."/>
            <person name="Goodenough U.W."/>
            <person name="Van de Peer Y."/>
            <person name="Grigoriev I.V."/>
        </authorList>
    </citation>
    <scope>NUCLEOTIDE SEQUENCE [LARGE SCALE GENOMIC DNA]</scope>
    <source>
        <strain evidence="3">RCC299 / NOUM17</strain>
    </source>
</reference>
<organism evidence="2 3">
    <name type="scientific">Micromonas commoda (strain RCC299 / NOUM17 / CCMP2709)</name>
    <name type="common">Picoplanktonic green alga</name>
    <dbReference type="NCBI Taxonomy" id="296587"/>
    <lineage>
        <taxon>Eukaryota</taxon>
        <taxon>Viridiplantae</taxon>
        <taxon>Chlorophyta</taxon>
        <taxon>Mamiellophyceae</taxon>
        <taxon>Mamiellales</taxon>
        <taxon>Mamiellaceae</taxon>
        <taxon>Micromonas</taxon>
    </lineage>
</organism>
<proteinExistence type="predicted"/>
<evidence type="ECO:0000313" key="3">
    <source>
        <dbReference type="Proteomes" id="UP000002009"/>
    </source>
</evidence>
<dbReference type="eggNOG" id="ENOG502QPJZ">
    <property type="taxonomic scope" value="Eukaryota"/>
</dbReference>
<dbReference type="GeneID" id="8246484"/>
<keyword evidence="3" id="KW-1185">Reference proteome</keyword>
<gene>
    <name evidence="2" type="ORF">MICPUN_84637</name>
</gene>
<feature type="chain" id="PRO_5002909108" evidence="1">
    <location>
        <begin position="21"/>
        <end position="185"/>
    </location>
</feature>
<sequence>MLNGTLTPLVLGGLFDGVLGAGGSQERPQGLGLHQYGDIITLGLCPPAPNCVSTAEDLNDDSHFVPPWTYNPQEGRGIRNPATQEQAMEELVDVIQNTDCDGYETNIVTKLSDYLYVEYKSPRLGLVDDVEFFFAPDPSGSSSLARVDYRTSGRVDAPKSAETQRKRIKTLRLALQKKGWKSVGF</sequence>
<dbReference type="RefSeq" id="XP_002504300.1">
    <property type="nucleotide sequence ID" value="XM_002504254.1"/>
</dbReference>
<dbReference type="FunCoup" id="C1ECC2">
    <property type="interactions" value="201"/>
</dbReference>
<dbReference type="PANTHER" id="PTHR34801:SF2">
    <property type="entry name" value="EXPRESSED PROTEIN"/>
    <property type="match status" value="1"/>
</dbReference>
<dbReference type="EMBL" id="CP001329">
    <property type="protein sequence ID" value="ACO65558.1"/>
    <property type="molecule type" value="Genomic_DNA"/>
</dbReference>
<dbReference type="KEGG" id="mis:MICPUN_84637"/>
<evidence type="ECO:0000256" key="1">
    <source>
        <dbReference type="SAM" id="SignalP"/>
    </source>
</evidence>
<dbReference type="OMA" id="WESEDII"/>
<dbReference type="AlphaFoldDB" id="C1ECC2"/>
<keyword evidence="1" id="KW-0732">Signal</keyword>
<dbReference type="InParanoid" id="C1ECC2"/>
<protein>
    <submittedName>
        <fullName evidence="2">Uncharacterized protein</fullName>
    </submittedName>
</protein>
<feature type="signal peptide" evidence="1">
    <location>
        <begin position="1"/>
        <end position="20"/>
    </location>
</feature>